<dbReference type="InterPro" id="IPR000847">
    <property type="entry name" value="LysR_HTH_N"/>
</dbReference>
<dbReference type="InterPro" id="IPR005119">
    <property type="entry name" value="LysR_subst-bd"/>
</dbReference>
<evidence type="ECO:0000256" key="4">
    <source>
        <dbReference type="ARBA" id="ARBA00023163"/>
    </source>
</evidence>
<dbReference type="KEGG" id="por:APT59_03625"/>
<dbReference type="InterPro" id="IPR050950">
    <property type="entry name" value="HTH-type_LysR_regulators"/>
</dbReference>
<dbReference type="SUPFAM" id="SSF46785">
    <property type="entry name" value="Winged helix' DNA-binding domain"/>
    <property type="match status" value="1"/>
</dbReference>
<dbReference type="GO" id="GO:0005829">
    <property type="term" value="C:cytosol"/>
    <property type="evidence" value="ECO:0007669"/>
    <property type="project" value="TreeGrafter"/>
</dbReference>
<dbReference type="Gene3D" id="3.40.190.290">
    <property type="match status" value="1"/>
</dbReference>
<evidence type="ECO:0000256" key="1">
    <source>
        <dbReference type="ARBA" id="ARBA00009437"/>
    </source>
</evidence>
<reference evidence="6 7" key="1">
    <citation type="submission" date="2016-01" db="EMBL/GenBank/DDBJ databases">
        <title>Annotation of Pseudomonas oryzihabitans USDA-ARS-USMARC-56511.</title>
        <authorList>
            <person name="Harhay G.P."/>
            <person name="Harhay D.M."/>
            <person name="Smith T.P.L."/>
            <person name="Bono J.L."/>
            <person name="Heaton M.P."/>
            <person name="Clawson M.L."/>
            <person name="Chitko-Mckown C.G."/>
            <person name="Capik S.F."/>
            <person name="DeDonder K.D."/>
            <person name="Apley M.D."/>
            <person name="Lubbers B.V."/>
            <person name="White B.J."/>
            <person name="Larson R.L."/>
        </authorList>
    </citation>
    <scope>NUCLEOTIDE SEQUENCE [LARGE SCALE GENOMIC DNA]</scope>
    <source>
        <strain evidence="6 7">USDA-ARS-USMARC-56511</strain>
    </source>
</reference>
<dbReference type="OrthoDB" id="9785974at2"/>
<dbReference type="AlphaFoldDB" id="A0A0U4WVV8"/>
<keyword evidence="2" id="KW-0805">Transcription regulation</keyword>
<evidence type="ECO:0000313" key="7">
    <source>
        <dbReference type="Proteomes" id="UP000064137"/>
    </source>
</evidence>
<protein>
    <submittedName>
        <fullName evidence="6">LysR family transcriptional regulator</fullName>
    </submittedName>
</protein>
<comment type="similarity">
    <text evidence="1">Belongs to the LysR transcriptional regulatory family.</text>
</comment>
<proteinExistence type="inferred from homology"/>
<evidence type="ECO:0000259" key="5">
    <source>
        <dbReference type="PROSITE" id="PS50931"/>
    </source>
</evidence>
<keyword evidence="4" id="KW-0804">Transcription</keyword>
<dbReference type="SUPFAM" id="SSF53850">
    <property type="entry name" value="Periplasmic binding protein-like II"/>
    <property type="match status" value="1"/>
</dbReference>
<dbReference type="EMBL" id="CP013987">
    <property type="protein sequence ID" value="ALZ83332.1"/>
    <property type="molecule type" value="Genomic_DNA"/>
</dbReference>
<sequence>MHYRNLLRRLDLVSLQLLLAVHEEGTLTRAAEREMIALSAASKRLHDLERSLDIELFERNAKGMTLTPVGETLLYYAKRILADVERISIDVGEHLQGVRGYVRMMANISAIIEFLPEDLQAFAVGHPQVKVSLDERPSAGVVKGVLEGAADLGICSSDTDTRGLLAVPYRQDTLVVVMRPDHRLAGASRLAFAQTLDDDHVGLHADSFINLRTKAAARSHGKALRLRIHVPGFDAVCRMVQAGFGLGVLPLQAFELIGRPLGLVAAALEDDWAQRSLALVVRDVDSLSPVSRLLYDHLLQV</sequence>
<gene>
    <name evidence="6" type="ORF">APT59_03625</name>
</gene>
<dbReference type="PROSITE" id="PS50931">
    <property type="entry name" value="HTH_LYSR"/>
    <property type="match status" value="1"/>
</dbReference>
<dbReference type="Pfam" id="PF03466">
    <property type="entry name" value="LysR_substrate"/>
    <property type="match status" value="1"/>
</dbReference>
<dbReference type="Pfam" id="PF00126">
    <property type="entry name" value="HTH_1"/>
    <property type="match status" value="1"/>
</dbReference>
<dbReference type="PANTHER" id="PTHR30419:SF2">
    <property type="entry name" value="LYSR FAMILY TRANSCRIPTIONAL REGULATOR"/>
    <property type="match status" value="1"/>
</dbReference>
<evidence type="ECO:0000256" key="3">
    <source>
        <dbReference type="ARBA" id="ARBA00023125"/>
    </source>
</evidence>
<dbReference type="GO" id="GO:0003700">
    <property type="term" value="F:DNA-binding transcription factor activity"/>
    <property type="evidence" value="ECO:0007669"/>
    <property type="project" value="InterPro"/>
</dbReference>
<evidence type="ECO:0000313" key="6">
    <source>
        <dbReference type="EMBL" id="ALZ83332.1"/>
    </source>
</evidence>
<dbReference type="Gene3D" id="1.10.10.10">
    <property type="entry name" value="Winged helix-like DNA-binding domain superfamily/Winged helix DNA-binding domain"/>
    <property type="match status" value="1"/>
</dbReference>
<organism evidence="6 7">
    <name type="scientific">Pseudomonas oryzihabitans</name>
    <dbReference type="NCBI Taxonomy" id="47885"/>
    <lineage>
        <taxon>Bacteria</taxon>
        <taxon>Pseudomonadati</taxon>
        <taxon>Pseudomonadota</taxon>
        <taxon>Gammaproteobacteria</taxon>
        <taxon>Pseudomonadales</taxon>
        <taxon>Pseudomonadaceae</taxon>
        <taxon>Pseudomonas</taxon>
    </lineage>
</organism>
<keyword evidence="3" id="KW-0238">DNA-binding</keyword>
<dbReference type="RefSeq" id="WP_059313594.1">
    <property type="nucleotide sequence ID" value="NZ_CP013987.1"/>
</dbReference>
<dbReference type="GO" id="GO:0003677">
    <property type="term" value="F:DNA binding"/>
    <property type="evidence" value="ECO:0007669"/>
    <property type="project" value="UniProtKB-KW"/>
</dbReference>
<evidence type="ECO:0000256" key="2">
    <source>
        <dbReference type="ARBA" id="ARBA00023015"/>
    </source>
</evidence>
<accession>A0A0U4WVV8</accession>
<name>A0A0U4WVV8_9PSED</name>
<dbReference type="Proteomes" id="UP000064137">
    <property type="component" value="Chromosome"/>
</dbReference>
<feature type="domain" description="HTH lysR-type" evidence="5">
    <location>
        <begin position="10"/>
        <end position="67"/>
    </location>
</feature>
<dbReference type="InterPro" id="IPR036388">
    <property type="entry name" value="WH-like_DNA-bd_sf"/>
</dbReference>
<dbReference type="InterPro" id="IPR036390">
    <property type="entry name" value="WH_DNA-bd_sf"/>
</dbReference>
<dbReference type="PANTHER" id="PTHR30419">
    <property type="entry name" value="HTH-TYPE TRANSCRIPTIONAL REGULATOR YBHD"/>
    <property type="match status" value="1"/>
</dbReference>
<dbReference type="CDD" id="cd08421">
    <property type="entry name" value="PBP2_LTTR_like_1"/>
    <property type="match status" value="1"/>
</dbReference>